<dbReference type="PANTHER" id="PTHR38926:SF2">
    <property type="entry name" value="F-BOX_LRR-REPEAT PROTEIN 21-RELATED"/>
    <property type="match status" value="1"/>
</dbReference>
<gene>
    <name evidence="2" type="ORF">G2W53_005220</name>
</gene>
<name>A0A834XDE4_9FABA</name>
<sequence length="183" mass="20840">MSSSSSLSSNSLPDCEEPEIRNWLDLPRDVTSAILLKLGAIEILNSAQRVCTSWRSICKDPLMWRADCEEPEIRNWLDLPRDVTSAILLKLGAIEILNSAQRVCTSWRSICKDPLMWRAIDMYNLGDLFNMPYDLEVMCRHAIDRSCGQLVDINIEYFGTDDLLKYISDCARRNFGSLDVTAD</sequence>
<keyword evidence="3" id="KW-1185">Reference proteome</keyword>
<evidence type="ECO:0000313" key="3">
    <source>
        <dbReference type="Proteomes" id="UP000634136"/>
    </source>
</evidence>
<dbReference type="PANTHER" id="PTHR38926">
    <property type="entry name" value="F-BOX DOMAIN CONTAINING PROTEIN, EXPRESSED"/>
    <property type="match status" value="1"/>
</dbReference>
<dbReference type="AlphaFoldDB" id="A0A834XDE4"/>
<evidence type="ECO:0000313" key="2">
    <source>
        <dbReference type="EMBL" id="KAF7842922.1"/>
    </source>
</evidence>
<dbReference type="SUPFAM" id="SSF81383">
    <property type="entry name" value="F-box domain"/>
    <property type="match status" value="2"/>
</dbReference>
<proteinExistence type="predicted"/>
<evidence type="ECO:0000259" key="1">
    <source>
        <dbReference type="PROSITE" id="PS50181"/>
    </source>
</evidence>
<comment type="caution">
    <text evidence="2">The sequence shown here is derived from an EMBL/GenBank/DDBJ whole genome shotgun (WGS) entry which is preliminary data.</text>
</comment>
<reference evidence="2" key="1">
    <citation type="submission" date="2020-09" db="EMBL/GenBank/DDBJ databases">
        <title>Genome-Enabled Discovery of Anthraquinone Biosynthesis in Senna tora.</title>
        <authorList>
            <person name="Kang S.-H."/>
            <person name="Pandey R.P."/>
            <person name="Lee C.-M."/>
            <person name="Sim J.-S."/>
            <person name="Jeong J.-T."/>
            <person name="Choi B.-S."/>
            <person name="Jung M."/>
            <person name="Ginzburg D."/>
            <person name="Zhao K."/>
            <person name="Won S.Y."/>
            <person name="Oh T.-J."/>
            <person name="Yu Y."/>
            <person name="Kim N.-H."/>
            <person name="Lee O.R."/>
            <person name="Lee T.-H."/>
            <person name="Bashyal P."/>
            <person name="Kim T.-S."/>
            <person name="Lee W.-H."/>
            <person name="Kawkins C."/>
            <person name="Kim C.-K."/>
            <person name="Kim J.S."/>
            <person name="Ahn B.O."/>
            <person name="Rhee S.Y."/>
            <person name="Sohng J.K."/>
        </authorList>
    </citation>
    <scope>NUCLEOTIDE SEQUENCE</scope>
    <source>
        <tissue evidence="2">Leaf</tissue>
    </source>
</reference>
<dbReference type="Gene3D" id="1.20.1280.50">
    <property type="match status" value="2"/>
</dbReference>
<feature type="domain" description="F-box" evidence="1">
    <location>
        <begin position="73"/>
        <end position="120"/>
    </location>
</feature>
<dbReference type="EMBL" id="JAAIUW010000002">
    <property type="protein sequence ID" value="KAF7842922.1"/>
    <property type="molecule type" value="Genomic_DNA"/>
</dbReference>
<dbReference type="SMART" id="SM00256">
    <property type="entry name" value="FBOX"/>
    <property type="match status" value="2"/>
</dbReference>
<dbReference type="InterPro" id="IPR001810">
    <property type="entry name" value="F-box_dom"/>
</dbReference>
<dbReference type="Pfam" id="PF12937">
    <property type="entry name" value="F-box-like"/>
    <property type="match status" value="2"/>
</dbReference>
<dbReference type="CDD" id="cd22164">
    <property type="entry name" value="F-box_AtSKIP19-like"/>
    <property type="match status" value="2"/>
</dbReference>
<accession>A0A834XDE4</accession>
<organism evidence="2 3">
    <name type="scientific">Senna tora</name>
    <dbReference type="NCBI Taxonomy" id="362788"/>
    <lineage>
        <taxon>Eukaryota</taxon>
        <taxon>Viridiplantae</taxon>
        <taxon>Streptophyta</taxon>
        <taxon>Embryophyta</taxon>
        <taxon>Tracheophyta</taxon>
        <taxon>Spermatophyta</taxon>
        <taxon>Magnoliopsida</taxon>
        <taxon>eudicotyledons</taxon>
        <taxon>Gunneridae</taxon>
        <taxon>Pentapetalae</taxon>
        <taxon>rosids</taxon>
        <taxon>fabids</taxon>
        <taxon>Fabales</taxon>
        <taxon>Fabaceae</taxon>
        <taxon>Caesalpinioideae</taxon>
        <taxon>Cassia clade</taxon>
        <taxon>Senna</taxon>
    </lineage>
</organism>
<dbReference type="InterPro" id="IPR036047">
    <property type="entry name" value="F-box-like_dom_sf"/>
</dbReference>
<feature type="domain" description="F-box" evidence="1">
    <location>
        <begin position="20"/>
        <end position="67"/>
    </location>
</feature>
<dbReference type="OrthoDB" id="2095648at2759"/>
<dbReference type="Proteomes" id="UP000634136">
    <property type="component" value="Unassembled WGS sequence"/>
</dbReference>
<dbReference type="PROSITE" id="PS50181">
    <property type="entry name" value="FBOX"/>
    <property type="match status" value="2"/>
</dbReference>
<protein>
    <submittedName>
        <fullName evidence="2">F-box protein SKIP19-like</fullName>
    </submittedName>
</protein>